<accession>A0AAJ4A4M0</accession>
<dbReference type="InterPro" id="IPR036388">
    <property type="entry name" value="WH-like_DNA-bd_sf"/>
</dbReference>
<dbReference type="NCBIfam" id="TIGR00638">
    <property type="entry name" value="Mop"/>
    <property type="match status" value="1"/>
</dbReference>
<evidence type="ECO:0000256" key="3">
    <source>
        <dbReference type="ARBA" id="ARBA00022505"/>
    </source>
</evidence>
<dbReference type="Pfam" id="PF00126">
    <property type="entry name" value="HTH_1"/>
    <property type="match status" value="1"/>
</dbReference>
<protein>
    <submittedName>
        <fullName evidence="7">LysR family transcriptional regulator</fullName>
    </submittedName>
</protein>
<dbReference type="PROSITE" id="PS51866">
    <property type="entry name" value="MOP"/>
    <property type="match status" value="1"/>
</dbReference>
<evidence type="ECO:0000313" key="7">
    <source>
        <dbReference type="EMBL" id="QFR43700.1"/>
    </source>
</evidence>
<keyword evidence="3 5" id="KW-0500">Molybdenum</keyword>
<dbReference type="InterPro" id="IPR005116">
    <property type="entry name" value="Transp-assoc_OB_typ1"/>
</dbReference>
<dbReference type="InterPro" id="IPR051815">
    <property type="entry name" value="Molybdate_resp_trans_reg"/>
</dbReference>
<dbReference type="Gene3D" id="1.10.10.10">
    <property type="entry name" value="Winged helix-like DNA-binding domain superfamily/Winged helix DNA-binding domain"/>
    <property type="match status" value="1"/>
</dbReference>
<comment type="similarity">
    <text evidence="1 5">Belongs to the ModE family.</text>
</comment>
<dbReference type="NCBIfam" id="TIGR00637">
    <property type="entry name" value="ModE_repress"/>
    <property type="match status" value="1"/>
</dbReference>
<evidence type="ECO:0000256" key="4">
    <source>
        <dbReference type="ARBA" id="ARBA00022737"/>
    </source>
</evidence>
<dbReference type="Proteomes" id="UP000326061">
    <property type="component" value="Chromosome"/>
</dbReference>
<dbReference type="Gene3D" id="2.40.50.100">
    <property type="match status" value="2"/>
</dbReference>
<evidence type="ECO:0000259" key="6">
    <source>
        <dbReference type="PROSITE" id="PS51866"/>
    </source>
</evidence>
<dbReference type="InterPro" id="IPR008995">
    <property type="entry name" value="Mo/tungstate-bd_C_term_dom"/>
</dbReference>
<dbReference type="GO" id="GO:0003700">
    <property type="term" value="F:DNA-binding transcription factor activity"/>
    <property type="evidence" value="ECO:0007669"/>
    <property type="project" value="InterPro"/>
</dbReference>
<dbReference type="Pfam" id="PF03459">
    <property type="entry name" value="TOBE"/>
    <property type="match status" value="2"/>
</dbReference>
<dbReference type="SUPFAM" id="SSF46785">
    <property type="entry name" value="Winged helix' DNA-binding domain"/>
    <property type="match status" value="1"/>
</dbReference>
<keyword evidence="4" id="KW-0677">Repeat</keyword>
<dbReference type="RefSeq" id="WP_152299762.1">
    <property type="nucleotide sequence ID" value="NZ_CP041166.1"/>
</dbReference>
<sequence>MKIDGRFWLTKDNESFLGAGRIELLKKIEKTGSINAAAKEMKMSYKAAWERINGMNNLADEPLIQRKTGGKGGGGTTLTPYAHKLIETYNRLDELHRQFIERFAEAGDDPERLAKILKRTFLTTSARNQIPSKINAINLNELNAQIVMSLPGGVSLTSVITAKSVQNMGLNIGDDIYAIIKSSDINIVNKVPDDNENLNILEGTIKTIEISKDSSEVSFAINKHTTLIALLNKTDIDSLKIGSKAYAIINKKNIIIGS</sequence>
<dbReference type="PIRSF" id="PIRSF005763">
    <property type="entry name" value="Txn_reg_ModE"/>
    <property type="match status" value="1"/>
</dbReference>
<dbReference type="SUPFAM" id="SSF50331">
    <property type="entry name" value="MOP-like"/>
    <property type="match status" value="2"/>
</dbReference>
<dbReference type="InterPro" id="IPR003725">
    <property type="entry name" value="ModE-bd_N"/>
</dbReference>
<dbReference type="PANTHER" id="PTHR30432">
    <property type="entry name" value="TRANSCRIPTIONAL REGULATOR MODE"/>
    <property type="match status" value="1"/>
</dbReference>
<dbReference type="GO" id="GO:0015689">
    <property type="term" value="P:molybdate ion transport"/>
    <property type="evidence" value="ECO:0007669"/>
    <property type="project" value="UniProtKB-UniRule"/>
</dbReference>
<name>A0AAJ4A4M0_9BACT</name>
<evidence type="ECO:0000313" key="8">
    <source>
        <dbReference type="Proteomes" id="UP000326061"/>
    </source>
</evidence>
<dbReference type="PANTHER" id="PTHR30432:SF1">
    <property type="entry name" value="DNA-BINDING TRANSCRIPTIONAL DUAL REGULATOR MODE"/>
    <property type="match status" value="1"/>
</dbReference>
<dbReference type="GO" id="GO:0030151">
    <property type="term" value="F:molybdenum ion binding"/>
    <property type="evidence" value="ECO:0007669"/>
    <property type="project" value="UniProtKB-UniRule"/>
</dbReference>
<dbReference type="EMBL" id="CP041166">
    <property type="protein sequence ID" value="QFR43700.1"/>
    <property type="molecule type" value="Genomic_DNA"/>
</dbReference>
<dbReference type="InterPro" id="IPR036390">
    <property type="entry name" value="WH_DNA-bd_sf"/>
</dbReference>
<dbReference type="KEGG" id="suln:FJR47_07155"/>
<dbReference type="InterPro" id="IPR016462">
    <property type="entry name" value="ModE"/>
</dbReference>
<gene>
    <name evidence="7" type="ORF">FJR47_07155</name>
</gene>
<evidence type="ECO:0000256" key="5">
    <source>
        <dbReference type="PIRNR" id="PIRNR005763"/>
    </source>
</evidence>
<feature type="domain" description="Mop" evidence="6">
    <location>
        <begin position="123"/>
        <end position="189"/>
    </location>
</feature>
<organism evidence="7 8">
    <name type="scientific">Sulfurimonas xiamenensis</name>
    <dbReference type="NCBI Taxonomy" id="2590021"/>
    <lineage>
        <taxon>Bacteria</taxon>
        <taxon>Pseudomonadati</taxon>
        <taxon>Campylobacterota</taxon>
        <taxon>Epsilonproteobacteria</taxon>
        <taxon>Campylobacterales</taxon>
        <taxon>Sulfurimonadaceae</taxon>
        <taxon>Sulfurimonas</taxon>
    </lineage>
</organism>
<keyword evidence="8" id="KW-1185">Reference proteome</keyword>
<keyword evidence="2 5" id="KW-0813">Transport</keyword>
<dbReference type="AlphaFoldDB" id="A0AAJ4A4M0"/>
<proteinExistence type="inferred from homology"/>
<dbReference type="InterPro" id="IPR000847">
    <property type="entry name" value="LysR_HTH_N"/>
</dbReference>
<evidence type="ECO:0000256" key="1">
    <source>
        <dbReference type="ARBA" id="ARBA00008110"/>
    </source>
</evidence>
<dbReference type="InterPro" id="IPR004606">
    <property type="entry name" value="Mop_domain"/>
</dbReference>
<reference evidence="8" key="1">
    <citation type="submission" date="2019-06" db="EMBL/GenBank/DDBJ databases">
        <title>Sulfurimonas gotlandica sp. nov., a chemoautotrophic and psychrotolerant epsilonproteobacterium isolated from a pelagic redoxcline, and an emended description of the genus Sulfurimonas.</title>
        <authorList>
            <person name="Wang S."/>
            <person name="Jiang L."/>
            <person name="Shao Z."/>
        </authorList>
    </citation>
    <scope>NUCLEOTIDE SEQUENCE [LARGE SCALE GENOMIC DNA]</scope>
    <source>
        <strain evidence="8">1-1N</strain>
    </source>
</reference>
<evidence type="ECO:0000256" key="2">
    <source>
        <dbReference type="ARBA" id="ARBA00022448"/>
    </source>
</evidence>